<protein>
    <submittedName>
        <fullName evidence="1">DUF1749-domain-containing protein</fullName>
    </submittedName>
</protein>
<dbReference type="Pfam" id="PF08538">
    <property type="entry name" value="DUF1749"/>
    <property type="match status" value="1"/>
</dbReference>
<dbReference type="SUPFAM" id="SSF53474">
    <property type="entry name" value="alpha/beta-Hydrolases"/>
    <property type="match status" value="1"/>
</dbReference>
<dbReference type="VEuPathDB" id="FungiDB:BCV72DRAFT_213188"/>
<evidence type="ECO:0000313" key="1">
    <source>
        <dbReference type="EMBL" id="ORE03468.1"/>
    </source>
</evidence>
<accession>A0A1X0QUR5</accession>
<dbReference type="Proteomes" id="UP000242414">
    <property type="component" value="Unassembled WGS sequence"/>
</dbReference>
<dbReference type="EMBL" id="KV922002">
    <property type="protein sequence ID" value="ORE03468.1"/>
    <property type="molecule type" value="Genomic_DNA"/>
</dbReference>
<dbReference type="InterPro" id="IPR029058">
    <property type="entry name" value="AB_hydrolase_fold"/>
</dbReference>
<reference evidence="1" key="1">
    <citation type="journal article" date="2016" name="Proc. Natl. Acad. Sci. U.S.A.">
        <title>Lipid metabolic changes in an early divergent fungus govern the establishment of a mutualistic symbiosis with endobacteria.</title>
        <authorList>
            <person name="Lastovetsky O.A."/>
            <person name="Gaspar M.L."/>
            <person name="Mondo S.J."/>
            <person name="LaButti K.M."/>
            <person name="Sandor L."/>
            <person name="Grigoriev I.V."/>
            <person name="Henry S.A."/>
            <person name="Pawlowska T.E."/>
        </authorList>
    </citation>
    <scope>NUCLEOTIDE SEQUENCE [LARGE SCALE GENOMIC DNA]</scope>
    <source>
        <strain evidence="1">ATCC 52814</strain>
    </source>
</reference>
<dbReference type="InterPro" id="IPR013744">
    <property type="entry name" value="SidJ"/>
</dbReference>
<gene>
    <name evidence="1" type="ORF">BCV72DRAFT_213188</name>
</gene>
<proteinExistence type="predicted"/>
<dbReference type="OrthoDB" id="10034502at2759"/>
<name>A0A1X0QUR5_RHIZD</name>
<dbReference type="PANTHER" id="PTHR31591:SF1">
    <property type="entry name" value="UPF0613 PROTEIN PB24D3.06C"/>
    <property type="match status" value="1"/>
</dbReference>
<dbReference type="Gene3D" id="3.40.50.1820">
    <property type="entry name" value="alpha/beta hydrolase"/>
    <property type="match status" value="1"/>
</dbReference>
<organism evidence="1">
    <name type="scientific">Rhizopus microsporus var. microsporus</name>
    <dbReference type="NCBI Taxonomy" id="86635"/>
    <lineage>
        <taxon>Eukaryota</taxon>
        <taxon>Fungi</taxon>
        <taxon>Fungi incertae sedis</taxon>
        <taxon>Mucoromycota</taxon>
        <taxon>Mucoromycotina</taxon>
        <taxon>Mucoromycetes</taxon>
        <taxon>Mucorales</taxon>
        <taxon>Mucorineae</taxon>
        <taxon>Rhizopodaceae</taxon>
        <taxon>Rhizopus</taxon>
    </lineage>
</organism>
<sequence>MHFTGELFTYHLDDSSSIWKSLVAFESGPRDSGKTVVFIGGLGDGFNNVPFLFPLHQTLASIDWSLTQVQLSSTFNGYGTTNLRADAKELDQLIDVLKQRGKKSIVLLGHSTGSQDCYTHNKYGERSQDVLGYILQAPVSDREYFSKNLPNFQQSLELATSMKKEGKGDELLPRATFWAPITADRFYSLSTKGGDDDVFSTDLTDQEILRLYDNVTRPICWAYSEKDEFYASSLNQNEVMQRFQKLCPAIKMTASIPNGSHAIIDPAAQIEFCKVVKDFIISLE</sequence>
<dbReference type="AlphaFoldDB" id="A0A1X0QUR5"/>
<dbReference type="PANTHER" id="PTHR31591">
    <property type="entry name" value="UPF0613 PROTEIN PB24D3.06C"/>
    <property type="match status" value="1"/>
</dbReference>